<evidence type="ECO:0000256" key="5">
    <source>
        <dbReference type="ARBA" id="ARBA00022833"/>
    </source>
</evidence>
<protein>
    <recommendedName>
        <fullName evidence="10">3CxxC-type domain-containing protein</fullName>
    </recommendedName>
</protein>
<keyword evidence="6 8" id="KW-1133">Transmembrane helix</keyword>
<dbReference type="Proteomes" id="UP001108240">
    <property type="component" value="Unplaced"/>
</dbReference>
<name>A0A9J8D530_CYPCA</name>
<dbReference type="InterPro" id="IPR013106">
    <property type="entry name" value="Ig_V-set"/>
</dbReference>
<dbReference type="Pfam" id="PF07686">
    <property type="entry name" value="V-set"/>
    <property type="match status" value="1"/>
</dbReference>
<keyword evidence="7 8" id="KW-0472">Membrane</keyword>
<evidence type="ECO:0000313" key="11">
    <source>
        <dbReference type="Ensembl" id="ENSCCRP00000177189.1"/>
    </source>
</evidence>
<keyword evidence="9" id="KW-0732">Signal</keyword>
<keyword evidence="4" id="KW-0863">Zinc-finger</keyword>
<dbReference type="GO" id="GO:0016020">
    <property type="term" value="C:membrane"/>
    <property type="evidence" value="ECO:0007669"/>
    <property type="project" value="UniProtKB-SubCell"/>
</dbReference>
<organism evidence="11 12">
    <name type="scientific">Cyprinus carpio carpio</name>
    <dbReference type="NCBI Taxonomy" id="630221"/>
    <lineage>
        <taxon>Eukaryota</taxon>
        <taxon>Metazoa</taxon>
        <taxon>Chordata</taxon>
        <taxon>Craniata</taxon>
        <taxon>Vertebrata</taxon>
        <taxon>Euteleostomi</taxon>
        <taxon>Actinopterygii</taxon>
        <taxon>Neopterygii</taxon>
        <taxon>Teleostei</taxon>
        <taxon>Ostariophysi</taxon>
        <taxon>Cypriniformes</taxon>
        <taxon>Cyprinidae</taxon>
        <taxon>Cyprininae</taxon>
        <taxon>Cyprinus</taxon>
    </lineage>
</organism>
<evidence type="ECO:0000259" key="10">
    <source>
        <dbReference type="SMART" id="SM01328"/>
    </source>
</evidence>
<dbReference type="Pfam" id="PF13695">
    <property type="entry name" value="Zn_ribbon_3CxxC"/>
    <property type="match status" value="1"/>
</dbReference>
<evidence type="ECO:0000256" key="7">
    <source>
        <dbReference type="ARBA" id="ARBA00023136"/>
    </source>
</evidence>
<dbReference type="GO" id="GO:0006612">
    <property type="term" value="P:protein targeting to membrane"/>
    <property type="evidence" value="ECO:0007669"/>
    <property type="project" value="TreeGrafter"/>
</dbReference>
<evidence type="ECO:0000256" key="3">
    <source>
        <dbReference type="ARBA" id="ARBA00022723"/>
    </source>
</evidence>
<feature type="domain" description="3CxxC-type" evidence="10">
    <location>
        <begin position="267"/>
        <end position="374"/>
    </location>
</feature>
<evidence type="ECO:0000256" key="8">
    <source>
        <dbReference type="SAM" id="Phobius"/>
    </source>
</evidence>
<evidence type="ECO:0000256" key="6">
    <source>
        <dbReference type="ARBA" id="ARBA00022989"/>
    </source>
</evidence>
<sequence length="380" mass="43063">MKRDLKKKLVLFSFMFYLTLNVESTHEVNGTSEENITVQFTFQDYVINSKPSLYKNGKKIVSWKESTTLKVKFALSPVENRTVTLNITNLTLEDEGTYHVAVLPDGVNSLFESNKINIKVKLVNKSAETGKETEAVHENIVTNSPKLESSEQKPFLIFFCALVTIFIFICLIVGILCWLIRTYPRKPDAENPPVHNNTTQQGQCGTSGAVFVSCVEYGELDFQNRPERDDRVEPAEATSTAQDGVEYAAIIFPQQKQPPSGRMRNKQFRCSLCRKGWGSKRVQVLFNFHLSTASNLGTIKVRRFKQKCRRCTEAQWEDPNFSVENIDVLVERLVKNIRVKCYRENLGHSNRASVFAGRINGPHETAHCEACHKGVCSQAN</sequence>
<dbReference type="GeneTree" id="ENSGT00940000164175"/>
<reference evidence="11" key="2">
    <citation type="submission" date="2025-09" db="UniProtKB">
        <authorList>
            <consortium name="Ensembl"/>
        </authorList>
    </citation>
    <scope>IDENTIFICATION</scope>
</reference>
<reference evidence="11" key="1">
    <citation type="submission" date="2025-08" db="UniProtKB">
        <authorList>
            <consortium name="Ensembl"/>
        </authorList>
    </citation>
    <scope>IDENTIFICATION</scope>
</reference>
<dbReference type="InterPro" id="IPR013783">
    <property type="entry name" value="Ig-like_fold"/>
</dbReference>
<dbReference type="PANTHER" id="PTHR14402:SF8">
    <property type="entry name" value="RECEPTOR-TRANSPORTING PROTEIN 4"/>
    <property type="match status" value="1"/>
</dbReference>
<evidence type="ECO:0000256" key="1">
    <source>
        <dbReference type="ARBA" id="ARBA00004167"/>
    </source>
</evidence>
<keyword evidence="3" id="KW-0479">Metal-binding</keyword>
<accession>A0A9J8D530</accession>
<feature type="signal peptide" evidence="9">
    <location>
        <begin position="1"/>
        <end position="24"/>
    </location>
</feature>
<dbReference type="SMART" id="SM01328">
    <property type="entry name" value="zf-3CxxC"/>
    <property type="match status" value="1"/>
</dbReference>
<evidence type="ECO:0000256" key="2">
    <source>
        <dbReference type="ARBA" id="ARBA00022692"/>
    </source>
</evidence>
<evidence type="ECO:0000256" key="9">
    <source>
        <dbReference type="SAM" id="SignalP"/>
    </source>
</evidence>
<dbReference type="AlphaFoldDB" id="A0A9J8D530"/>
<comment type="subcellular location">
    <subcellularLocation>
        <location evidence="1">Membrane</location>
        <topology evidence="1">Single-pass membrane protein</topology>
    </subcellularLocation>
</comment>
<dbReference type="SUPFAM" id="SSF48726">
    <property type="entry name" value="Immunoglobulin"/>
    <property type="match status" value="1"/>
</dbReference>
<dbReference type="InterPro" id="IPR027377">
    <property type="entry name" value="ZAR1/RTP1-5-like_Znf-3CxxC"/>
</dbReference>
<proteinExistence type="predicted"/>
<dbReference type="InterPro" id="IPR026096">
    <property type="entry name" value="R-trans_p"/>
</dbReference>
<keyword evidence="12" id="KW-1185">Reference proteome</keyword>
<keyword evidence="2 8" id="KW-0812">Transmembrane</keyword>
<evidence type="ECO:0000313" key="12">
    <source>
        <dbReference type="Proteomes" id="UP001108240"/>
    </source>
</evidence>
<dbReference type="GO" id="GO:0031849">
    <property type="term" value="F:olfactory receptor binding"/>
    <property type="evidence" value="ECO:0007669"/>
    <property type="project" value="TreeGrafter"/>
</dbReference>
<evidence type="ECO:0000256" key="4">
    <source>
        <dbReference type="ARBA" id="ARBA00022771"/>
    </source>
</evidence>
<dbReference type="Gene3D" id="2.60.40.10">
    <property type="entry name" value="Immunoglobulins"/>
    <property type="match status" value="1"/>
</dbReference>
<keyword evidence="5" id="KW-0862">Zinc</keyword>
<feature type="chain" id="PRO_5039942478" description="3CxxC-type domain-containing protein" evidence="9">
    <location>
        <begin position="25"/>
        <end position="380"/>
    </location>
</feature>
<dbReference type="GO" id="GO:0051205">
    <property type="term" value="P:protein insertion into membrane"/>
    <property type="evidence" value="ECO:0007669"/>
    <property type="project" value="TreeGrafter"/>
</dbReference>
<dbReference type="Ensembl" id="ENSCCRT00000163578.1">
    <property type="protein sequence ID" value="ENSCCRP00000177189.1"/>
    <property type="gene ID" value="ENSCCRG00000064305.1"/>
</dbReference>
<dbReference type="InterPro" id="IPR036179">
    <property type="entry name" value="Ig-like_dom_sf"/>
</dbReference>
<dbReference type="GO" id="GO:0008270">
    <property type="term" value="F:zinc ion binding"/>
    <property type="evidence" value="ECO:0007669"/>
    <property type="project" value="UniProtKB-KW"/>
</dbReference>
<feature type="transmembrane region" description="Helical" evidence="8">
    <location>
        <begin position="155"/>
        <end position="180"/>
    </location>
</feature>
<dbReference type="PANTHER" id="PTHR14402">
    <property type="entry name" value="RECEPTOR TRANSPORTING PROTEIN"/>
    <property type="match status" value="1"/>
</dbReference>